<dbReference type="Gene3D" id="3.40.50.12580">
    <property type="match status" value="1"/>
</dbReference>
<dbReference type="Proteomes" id="UP000533324">
    <property type="component" value="Unassembled WGS sequence"/>
</dbReference>
<dbReference type="InterPro" id="IPR007833">
    <property type="entry name" value="Capsule_polysaccharide_synth"/>
</dbReference>
<name>A0A7U8G1V0_CAMLA</name>
<dbReference type="EMBL" id="AABVCV010000004">
    <property type="protein sequence ID" value="EAJ1254179.1"/>
    <property type="molecule type" value="Genomic_DNA"/>
</dbReference>
<dbReference type="GO" id="GO:0000271">
    <property type="term" value="P:polysaccharide biosynthetic process"/>
    <property type="evidence" value="ECO:0007669"/>
    <property type="project" value="InterPro"/>
</dbReference>
<dbReference type="SUPFAM" id="SSF53448">
    <property type="entry name" value="Nucleotide-diphospho-sugar transferases"/>
    <property type="match status" value="1"/>
</dbReference>
<dbReference type="Gene3D" id="3.90.550.10">
    <property type="entry name" value="Spore Coat Polysaccharide Biosynthesis Protein SpsA, Chain A"/>
    <property type="match status" value="1"/>
</dbReference>
<accession>A0A7U8G1V0</accession>
<comment type="caution">
    <text evidence="2">The sequence shown here is derived from an EMBL/GenBank/DDBJ whole genome shotgun (WGS) entry which is preliminary data.</text>
</comment>
<dbReference type="InterPro" id="IPR019290">
    <property type="entry name" value="GlycosylTrfase-like_prok"/>
</dbReference>
<dbReference type="AlphaFoldDB" id="A0A7U8G1V0"/>
<dbReference type="Pfam" id="PF05159">
    <property type="entry name" value="Capsule_synth"/>
    <property type="match status" value="1"/>
</dbReference>
<evidence type="ECO:0000313" key="3">
    <source>
        <dbReference type="Proteomes" id="UP000533324"/>
    </source>
</evidence>
<evidence type="ECO:0000259" key="1">
    <source>
        <dbReference type="Pfam" id="PF10111"/>
    </source>
</evidence>
<dbReference type="InterPro" id="IPR043148">
    <property type="entry name" value="TagF_C"/>
</dbReference>
<sequence>MAKLSIIIPFGTSKERPYIKERVINKANEYKSNDLVEYIFIEGFSSLEHPEFKSIIESKGHRYFKDEAQQINKAFSLGQCRNLGIINAKSDVVMSLDVDCVISEKNLKNILELISIKEIDKNPNTFLVLPCVYLNEIGTEILQEYKLSLWDNIIIHDMNFDRKLIKFITPASSTIIMNRFKFLELGGNDQEFVGHGYEDFDLMLRILRNCANFEAMPVNLDFDYRNWSFNDYKGFRALFSVVGSEACVHGIYLYHLWHIEPNQNGYLDNRELNHQKFYQKLKNYKDVFDNPDPLVEKEAKNRNALVFFQQNSNLYNSLRSIIPYFEKFISTKEYYFFDEKDQFDSKSFLKFYYQNNITHIIFQNSHANENRLEIFKFVREKKLPFIVYDRGALPDSWFFDDKGFNYDSTSYDEKKWNKVLTEEQRVKTLAYIEEVLKGEKFLEEQGTSKGGDNLKRKLGLRHKKIFFVPLQVKGDSVLKNFTYEPFLYENFLNILNVLATKLFLENIVFVVKKHPLSINVDKKAYNNLVFAPDNTNLHDLLEFCDAVLTLNSGVGVYAILAKKPCIVCANAFYRFDNLNLQAKNEKELLEHILSIAQGKFNFDEEKALRFIHYLRYEFYSFGKSYCKKSEENGRIYTRVYRIEFYSLVLFGKKLLDFNSVKKQNYKLNSPVYKPYIYEIKEKKLKGSQKDNSLIIATQAKFSHFRFYKLFRKLITNPKDFIMDSKKPFMKPIKLILRRTL</sequence>
<feature type="domain" description="Glycosyltransferase 2-like prokaryotic type" evidence="1">
    <location>
        <begin position="5"/>
        <end position="283"/>
    </location>
</feature>
<dbReference type="GO" id="GO:0015774">
    <property type="term" value="P:polysaccharide transport"/>
    <property type="evidence" value="ECO:0007669"/>
    <property type="project" value="InterPro"/>
</dbReference>
<dbReference type="Pfam" id="PF10111">
    <property type="entry name" value="Glyco_tranf_2_2"/>
    <property type="match status" value="1"/>
</dbReference>
<organism evidence="2 3">
    <name type="scientific">Campylobacter lari</name>
    <dbReference type="NCBI Taxonomy" id="201"/>
    <lineage>
        <taxon>Bacteria</taxon>
        <taxon>Pseudomonadati</taxon>
        <taxon>Campylobacterota</taxon>
        <taxon>Epsilonproteobacteria</taxon>
        <taxon>Campylobacterales</taxon>
        <taxon>Campylobacteraceae</taxon>
        <taxon>Campylobacter</taxon>
    </lineage>
</organism>
<gene>
    <name evidence="2" type="ORF">A0Y59_03085</name>
</gene>
<protein>
    <submittedName>
        <fullName evidence="2">Capsular biosynthesis protein</fullName>
    </submittedName>
</protein>
<reference evidence="2 3" key="1">
    <citation type="submission" date="2018-05" db="EMBL/GenBank/DDBJ databases">
        <authorList>
            <consortium name="PulseNet: The National Subtyping Network for Foodborne Disease Surveillance"/>
            <person name="Tarr C.L."/>
            <person name="Trees E."/>
            <person name="Katz L.S."/>
            <person name="Carleton-Romer H.A."/>
            <person name="Stroika S."/>
            <person name="Kucerova Z."/>
            <person name="Roache K.F."/>
            <person name="Sabol A.L."/>
            <person name="Besser J."/>
            <person name="Gerner-Smidt P."/>
        </authorList>
    </citation>
    <scope>NUCLEOTIDE SEQUENCE [LARGE SCALE GENOMIC DNA]</scope>
    <source>
        <strain evidence="2 3">1988D-2602</strain>
    </source>
</reference>
<proteinExistence type="predicted"/>
<evidence type="ECO:0000313" key="2">
    <source>
        <dbReference type="EMBL" id="EAJ1254179.1"/>
    </source>
</evidence>
<dbReference type="InterPro" id="IPR029044">
    <property type="entry name" value="Nucleotide-diphossugar_trans"/>
</dbReference>